<dbReference type="Proteomes" id="UP000324800">
    <property type="component" value="Unassembled WGS sequence"/>
</dbReference>
<dbReference type="EMBL" id="SNRW01010837">
    <property type="protein sequence ID" value="KAA6375991.1"/>
    <property type="molecule type" value="Genomic_DNA"/>
</dbReference>
<dbReference type="AlphaFoldDB" id="A0A5J4V1R1"/>
<sequence length="96" mass="11475">NQVSVYQIEIYEQGATFFHYFKGQNPSMNVCRQRCKQLYDRREKETTRLRRRVNDSVRVLVIIELDTGKVMINRARQRVNDTVKVLVIIELDTDKQ</sequence>
<proteinExistence type="predicted"/>
<evidence type="ECO:0000313" key="2">
    <source>
        <dbReference type="Proteomes" id="UP000324800"/>
    </source>
</evidence>
<comment type="caution">
    <text evidence="1">The sequence shown here is derived from an EMBL/GenBank/DDBJ whole genome shotgun (WGS) entry which is preliminary data.</text>
</comment>
<accession>A0A5J4V1R1</accession>
<reference evidence="1 2" key="1">
    <citation type="submission" date="2019-03" db="EMBL/GenBank/DDBJ databases">
        <title>Single cell metagenomics reveals metabolic interactions within the superorganism composed of flagellate Streblomastix strix and complex community of Bacteroidetes bacteria on its surface.</title>
        <authorList>
            <person name="Treitli S.C."/>
            <person name="Kolisko M."/>
            <person name="Husnik F."/>
            <person name="Keeling P."/>
            <person name="Hampl V."/>
        </authorList>
    </citation>
    <scope>NUCLEOTIDE SEQUENCE [LARGE SCALE GENOMIC DNA]</scope>
    <source>
        <strain evidence="1">ST1C</strain>
    </source>
</reference>
<evidence type="ECO:0000313" key="1">
    <source>
        <dbReference type="EMBL" id="KAA6375991.1"/>
    </source>
</evidence>
<organism evidence="1 2">
    <name type="scientific">Streblomastix strix</name>
    <dbReference type="NCBI Taxonomy" id="222440"/>
    <lineage>
        <taxon>Eukaryota</taxon>
        <taxon>Metamonada</taxon>
        <taxon>Preaxostyla</taxon>
        <taxon>Oxymonadida</taxon>
        <taxon>Streblomastigidae</taxon>
        <taxon>Streblomastix</taxon>
    </lineage>
</organism>
<gene>
    <name evidence="1" type="ORF">EZS28_028481</name>
</gene>
<protein>
    <submittedName>
        <fullName evidence="1">Uncharacterized protein</fullName>
    </submittedName>
</protein>
<name>A0A5J4V1R1_9EUKA</name>
<feature type="non-terminal residue" evidence="1">
    <location>
        <position position="1"/>
    </location>
</feature>